<dbReference type="Proteomes" id="UP000095282">
    <property type="component" value="Unplaced"/>
</dbReference>
<sequence>MNSNEQSKYLYQQYDDALGEQLKPNTSQYVLADLNKNSSKDKALTVQKNDSEYVLRDLRNQADQNQSFCRDAPNRPFLTGTPVNAKEIRSQIESLDNAIVIPQIIDGKVYFTTHGDGDARTAVEGSTSNPNLNEGKTEKTLKQEGIDLSKMKFTFPQLVRLLGTSTCQRLEREFVKNNRLSEFEMNQLRTARESISELALVTGRSSETTRTAQSVEPNLLSTRTANSVEPNLLSVYSARSPGVFTRNDGILTAQSVEPNLLSVRTANSLEPNLLSVRSAKDLTTMSQLEAQSPGLLTAQIREPNLLSVRTALSSSATSVCDGESRDVMTALEIQSPTTGVLTARSIASGSTQSVLTANEIDSVRSSKDVATAIEILSDLRFEDFTLLFLSKLIDFSRSSQDVRTALEIPESTWWIPDDNLKFFQKRKELTLIE</sequence>
<keyword evidence="1" id="KW-1185">Reference proteome</keyword>
<accession>A0A1I7T193</accession>
<dbReference type="STRING" id="1561998.A0A1I7T193"/>
<evidence type="ECO:0000313" key="2">
    <source>
        <dbReference type="WBParaSite" id="Csp11.Scaffold459.g1443.t1"/>
    </source>
</evidence>
<dbReference type="AlphaFoldDB" id="A0A1I7T193"/>
<name>A0A1I7T193_9PELO</name>
<proteinExistence type="predicted"/>
<organism evidence="1 2">
    <name type="scientific">Caenorhabditis tropicalis</name>
    <dbReference type="NCBI Taxonomy" id="1561998"/>
    <lineage>
        <taxon>Eukaryota</taxon>
        <taxon>Metazoa</taxon>
        <taxon>Ecdysozoa</taxon>
        <taxon>Nematoda</taxon>
        <taxon>Chromadorea</taxon>
        <taxon>Rhabditida</taxon>
        <taxon>Rhabditina</taxon>
        <taxon>Rhabditomorpha</taxon>
        <taxon>Rhabditoidea</taxon>
        <taxon>Rhabditidae</taxon>
        <taxon>Peloderinae</taxon>
        <taxon>Caenorhabditis</taxon>
    </lineage>
</organism>
<reference evidence="2" key="1">
    <citation type="submission" date="2016-11" db="UniProtKB">
        <authorList>
            <consortium name="WormBaseParasite"/>
        </authorList>
    </citation>
    <scope>IDENTIFICATION</scope>
</reference>
<dbReference type="WBParaSite" id="Csp11.Scaffold459.g1443.t1">
    <property type="protein sequence ID" value="Csp11.Scaffold459.g1443.t1"/>
    <property type="gene ID" value="Csp11.Scaffold459.g1443"/>
</dbReference>
<evidence type="ECO:0000313" key="1">
    <source>
        <dbReference type="Proteomes" id="UP000095282"/>
    </source>
</evidence>
<protein>
    <submittedName>
        <fullName evidence="2">CUT domain-containing protein</fullName>
    </submittedName>
</protein>